<protein>
    <submittedName>
        <fullName evidence="2">Uncharacterized protein</fullName>
    </submittedName>
</protein>
<feature type="region of interest" description="Disordered" evidence="1">
    <location>
        <begin position="527"/>
        <end position="639"/>
    </location>
</feature>
<feature type="region of interest" description="Disordered" evidence="1">
    <location>
        <begin position="492"/>
        <end position="514"/>
    </location>
</feature>
<dbReference type="PANTHER" id="PTHR36873">
    <property type="entry name" value="HYPOTHETICAL GENE SUPPORTED BY BC079057"/>
    <property type="match status" value="1"/>
</dbReference>
<dbReference type="Pfam" id="PF15078">
    <property type="entry name" value="DUF4545"/>
    <property type="match status" value="1"/>
</dbReference>
<dbReference type="InterPro" id="IPR027847">
    <property type="entry name" value="DUF4545"/>
</dbReference>
<dbReference type="PANTHER" id="PTHR36873:SF1">
    <property type="entry name" value="HYPOTHETICAL GENE SUPPORTED BY BC079057"/>
    <property type="match status" value="1"/>
</dbReference>
<dbReference type="EMBL" id="OX395131">
    <property type="protein sequence ID" value="CAI5776979.1"/>
    <property type="molecule type" value="Genomic_DNA"/>
</dbReference>
<feature type="region of interest" description="Disordered" evidence="1">
    <location>
        <begin position="141"/>
        <end position="160"/>
    </location>
</feature>
<organism evidence="2 3">
    <name type="scientific">Podarcis lilfordi</name>
    <name type="common">Lilford's wall lizard</name>
    <dbReference type="NCBI Taxonomy" id="74358"/>
    <lineage>
        <taxon>Eukaryota</taxon>
        <taxon>Metazoa</taxon>
        <taxon>Chordata</taxon>
        <taxon>Craniata</taxon>
        <taxon>Vertebrata</taxon>
        <taxon>Euteleostomi</taxon>
        <taxon>Lepidosauria</taxon>
        <taxon>Squamata</taxon>
        <taxon>Bifurcata</taxon>
        <taxon>Unidentata</taxon>
        <taxon>Episquamata</taxon>
        <taxon>Laterata</taxon>
        <taxon>Lacertibaenia</taxon>
        <taxon>Lacertidae</taxon>
        <taxon>Podarcis</taxon>
    </lineage>
</organism>
<feature type="compositionally biased region" description="Low complexity" evidence="1">
    <location>
        <begin position="76"/>
        <end position="89"/>
    </location>
</feature>
<accession>A0AA35P6N5</accession>
<proteinExistence type="predicted"/>
<keyword evidence="3" id="KW-1185">Reference proteome</keyword>
<feature type="compositionally biased region" description="Polar residues" evidence="1">
    <location>
        <begin position="549"/>
        <end position="561"/>
    </location>
</feature>
<dbReference type="AlphaFoldDB" id="A0AA35P6N5"/>
<feature type="region of interest" description="Disordered" evidence="1">
    <location>
        <begin position="345"/>
        <end position="369"/>
    </location>
</feature>
<feature type="compositionally biased region" description="Basic residues" evidence="1">
    <location>
        <begin position="360"/>
        <end position="369"/>
    </location>
</feature>
<name>A0AA35P6N5_9SAUR</name>
<feature type="region of interest" description="Disordered" evidence="1">
    <location>
        <begin position="69"/>
        <end position="107"/>
    </location>
</feature>
<evidence type="ECO:0000313" key="2">
    <source>
        <dbReference type="EMBL" id="CAI5776979.1"/>
    </source>
</evidence>
<evidence type="ECO:0000256" key="1">
    <source>
        <dbReference type="SAM" id="MobiDB-lite"/>
    </source>
</evidence>
<sequence>MVQRVLVKLDVMKQYEKKRLSKYELIECRKLGRVQVNPCVRTPLTFDLNLNYELSRSVKSSISVTPSTQHVIQDDQSAVQQSQRPQSQSTRRKDHSGKPVVRLFSAPSYLKHKSTNQRVNMEALDGGFTLLKLKQRLKSAHSATEVQERPERMSEDEKKTLSGMDDYHRSVFTGTSREDGRTTAVVGKGVYDEAKHGVDQELKRKGKVKSCTNVHSLQDNLNKRDALWKYDFTNEEKNIKTFSHFEDAVLKKKKVSVPLCIEDEIEKPNAKVIRAGSSRPKCDSLPKSSESFPVYCHNEGYVKKHALNTCLSMYGDGAFYGVNRSGEICMQLNPVLRNNYNESTAITRSKQNSPPNETTKRKKKPALSGKPKRIAVQILSVKKTPCDDIFTSSQKEIVQKMSGSVTKTFSRHTVPERSISTNMSQRQKEGLMVCGENPMLAIYRTISSRSLISGIKSQLPDFFEKELASPEEPRKKDRVLFVDYIPISKPIPVPRSGSKLANHHNSVPSARSSCSSHSCAKIVSVESSKSEVKHQDNSHQKPFLDENRASNMEVSAQSPAQEDSERLIGPTSSLSLRSCQEEVNSSLEPQKSELTACSEEQSAGSAHAPVISIPTAEFDVSESHRDPSMQNLLPVGNEK</sequence>
<feature type="compositionally biased region" description="Polar residues" evidence="1">
    <location>
        <begin position="345"/>
        <end position="357"/>
    </location>
</feature>
<reference evidence="2" key="1">
    <citation type="submission" date="2022-12" db="EMBL/GenBank/DDBJ databases">
        <authorList>
            <person name="Alioto T."/>
            <person name="Alioto T."/>
            <person name="Gomez Garrido J."/>
        </authorList>
    </citation>
    <scope>NUCLEOTIDE SEQUENCE</scope>
</reference>
<feature type="compositionally biased region" description="Basic and acidic residues" evidence="1">
    <location>
        <begin position="528"/>
        <end position="548"/>
    </location>
</feature>
<feature type="compositionally biased region" description="Basic and acidic residues" evidence="1">
    <location>
        <begin position="146"/>
        <end position="160"/>
    </location>
</feature>
<dbReference type="Proteomes" id="UP001178461">
    <property type="component" value="Chromosome 6"/>
</dbReference>
<gene>
    <name evidence="2" type="ORF">PODLI_1B000715</name>
</gene>
<feature type="compositionally biased region" description="Polar residues" evidence="1">
    <location>
        <begin position="570"/>
        <end position="604"/>
    </location>
</feature>
<evidence type="ECO:0000313" key="3">
    <source>
        <dbReference type="Proteomes" id="UP001178461"/>
    </source>
</evidence>